<reference evidence="2 3" key="1">
    <citation type="journal article" date="2008" name="Int. J. Syst. Evol. Microbiol.">
        <title>Description of Roseateles aquatilis sp. nov. and Roseateles terrae sp. nov., in the class Betaproteobacteria, and emended description of the genus Roseateles.</title>
        <authorList>
            <person name="Gomila M."/>
            <person name="Bowien B."/>
            <person name="Falsen E."/>
            <person name="Moore E.R."/>
            <person name="Lalucat J."/>
        </authorList>
    </citation>
    <scope>NUCLEOTIDE SEQUENCE [LARGE SCALE GENOMIC DNA]</scope>
    <source>
        <strain evidence="2 3">CCUG 48205</strain>
    </source>
</reference>
<protein>
    <recommendedName>
        <fullName evidence="4">Cell envelope biogenesis protein TolA</fullName>
    </recommendedName>
</protein>
<dbReference type="RefSeq" id="WP_088384151.1">
    <property type="nucleotide sequence ID" value="NZ_NIOF01000002.1"/>
</dbReference>
<dbReference type="AlphaFoldDB" id="A0A246JHQ8"/>
<accession>A0A246JHQ8</accession>
<feature type="signal peptide" evidence="1">
    <location>
        <begin position="1"/>
        <end position="23"/>
    </location>
</feature>
<organism evidence="2 3">
    <name type="scientific">Roseateles aquatilis</name>
    <dbReference type="NCBI Taxonomy" id="431061"/>
    <lineage>
        <taxon>Bacteria</taxon>
        <taxon>Pseudomonadati</taxon>
        <taxon>Pseudomonadota</taxon>
        <taxon>Betaproteobacteria</taxon>
        <taxon>Burkholderiales</taxon>
        <taxon>Sphaerotilaceae</taxon>
        <taxon>Roseateles</taxon>
    </lineage>
</organism>
<gene>
    <name evidence="2" type="ORF">CDN99_07495</name>
</gene>
<proteinExistence type="predicted"/>
<dbReference type="EMBL" id="NIOF01000002">
    <property type="protein sequence ID" value="OWQ92177.1"/>
    <property type="molecule type" value="Genomic_DNA"/>
</dbReference>
<comment type="caution">
    <text evidence="2">The sequence shown here is derived from an EMBL/GenBank/DDBJ whole genome shotgun (WGS) entry which is preliminary data.</text>
</comment>
<evidence type="ECO:0000256" key="1">
    <source>
        <dbReference type="SAM" id="SignalP"/>
    </source>
</evidence>
<evidence type="ECO:0000313" key="2">
    <source>
        <dbReference type="EMBL" id="OWQ92177.1"/>
    </source>
</evidence>
<name>A0A246JHQ8_9BURK</name>
<evidence type="ECO:0008006" key="4">
    <source>
        <dbReference type="Google" id="ProtNLM"/>
    </source>
</evidence>
<dbReference type="Proteomes" id="UP000197468">
    <property type="component" value="Unassembled WGS sequence"/>
</dbReference>
<evidence type="ECO:0000313" key="3">
    <source>
        <dbReference type="Proteomes" id="UP000197468"/>
    </source>
</evidence>
<sequence length="182" mass="20035">MNKPTTVALIAAAFSLCAGMAQAANFSKSVYDGAKDDIKKTYKVDKDSCDKLSGNAKDICVEEAKGREKVALAQLEYNYSGNAKDEAKLIETRYEARYDVAKERCDDRSGEAKDICQREAKTTYEKAKAELKMNKKVAAAVDDAEETRVKADYKLASEKCNTLAGDAKDVCVNSAKARYNQR</sequence>
<keyword evidence="1" id="KW-0732">Signal</keyword>
<keyword evidence="3" id="KW-1185">Reference proteome</keyword>
<feature type="chain" id="PRO_5012037977" description="Cell envelope biogenesis protein TolA" evidence="1">
    <location>
        <begin position="24"/>
        <end position="182"/>
    </location>
</feature>
<dbReference type="OrthoDB" id="5769605at2"/>